<proteinExistence type="inferred from homology"/>
<keyword evidence="3" id="KW-0238">DNA-binding</keyword>
<organism evidence="6 7">
    <name type="scientific">Ferrimonas pelagia</name>
    <dbReference type="NCBI Taxonomy" id="1177826"/>
    <lineage>
        <taxon>Bacteria</taxon>
        <taxon>Pseudomonadati</taxon>
        <taxon>Pseudomonadota</taxon>
        <taxon>Gammaproteobacteria</taxon>
        <taxon>Alteromonadales</taxon>
        <taxon>Ferrimonadaceae</taxon>
        <taxon>Ferrimonas</taxon>
    </lineage>
</organism>
<dbReference type="InterPro" id="IPR000847">
    <property type="entry name" value="LysR_HTH_N"/>
</dbReference>
<comment type="caution">
    <text evidence="6">The sequence shown here is derived from an EMBL/GenBank/DDBJ whole genome shotgun (WGS) entry which is preliminary data.</text>
</comment>
<evidence type="ECO:0000256" key="4">
    <source>
        <dbReference type="ARBA" id="ARBA00023163"/>
    </source>
</evidence>
<feature type="domain" description="HTH lysR-type" evidence="5">
    <location>
        <begin position="1"/>
        <end position="58"/>
    </location>
</feature>
<evidence type="ECO:0000256" key="2">
    <source>
        <dbReference type="ARBA" id="ARBA00023015"/>
    </source>
</evidence>
<name>A0ABP9FHK9_9GAMM</name>
<evidence type="ECO:0000259" key="5">
    <source>
        <dbReference type="PROSITE" id="PS50931"/>
    </source>
</evidence>
<dbReference type="PANTHER" id="PTHR30126">
    <property type="entry name" value="HTH-TYPE TRANSCRIPTIONAL REGULATOR"/>
    <property type="match status" value="1"/>
</dbReference>
<evidence type="ECO:0000256" key="3">
    <source>
        <dbReference type="ARBA" id="ARBA00023125"/>
    </source>
</evidence>
<dbReference type="SUPFAM" id="SSF46785">
    <property type="entry name" value="Winged helix' DNA-binding domain"/>
    <property type="match status" value="1"/>
</dbReference>
<reference evidence="7" key="1">
    <citation type="journal article" date="2019" name="Int. J. Syst. Evol. Microbiol.">
        <title>The Global Catalogue of Microorganisms (GCM) 10K type strain sequencing project: providing services to taxonomists for standard genome sequencing and annotation.</title>
        <authorList>
            <consortium name="The Broad Institute Genomics Platform"/>
            <consortium name="The Broad Institute Genome Sequencing Center for Infectious Disease"/>
            <person name="Wu L."/>
            <person name="Ma J."/>
        </authorList>
    </citation>
    <scope>NUCLEOTIDE SEQUENCE [LARGE SCALE GENOMIC DNA]</scope>
    <source>
        <strain evidence="7">JCM 18401</strain>
    </source>
</reference>
<dbReference type="Pfam" id="PF00126">
    <property type="entry name" value="HTH_1"/>
    <property type="match status" value="1"/>
</dbReference>
<accession>A0ABP9FHK9</accession>
<dbReference type="RefSeq" id="WP_345337497.1">
    <property type="nucleotide sequence ID" value="NZ_BAABJZ010000107.1"/>
</dbReference>
<keyword evidence="7" id="KW-1185">Reference proteome</keyword>
<gene>
    <name evidence="6" type="primary">ilvY</name>
    <name evidence="6" type="ORF">GCM10023333_42080</name>
</gene>
<sequence length="300" mass="33367">MDIRSLQLFHHLATHLHFGKTAQANHVSPSTLSRSIQRIEQELGTTLLQRDNRSVRLTPAGERFRDYAAQQLLQWQELKHALNDRTAELSGQLRLYCSVTAAYSHLPAMLDQFRRHHPAVELILSTGDAAAALDQLKFGDVDLAIAASDGDHAMQYYIKPLAQISVAVVGPTIPCAIQQQLSHCPIDWRQIPLIMPEHGQTRRRIETWYRRKQLGKPKIYATVSGHEALVSMVALGCGVGIAPHVVIDNSPVKSRLQPLTGPEEIPPFGLGIACQRNRQHEPLIQAFLDVVSPEIFDSGS</sequence>
<dbReference type="Proteomes" id="UP001499988">
    <property type="component" value="Unassembled WGS sequence"/>
</dbReference>
<keyword evidence="4" id="KW-0804">Transcription</keyword>
<dbReference type="SUPFAM" id="SSF53850">
    <property type="entry name" value="Periplasmic binding protein-like II"/>
    <property type="match status" value="1"/>
</dbReference>
<dbReference type="EMBL" id="BAABJZ010000107">
    <property type="protein sequence ID" value="GAA4903438.1"/>
    <property type="molecule type" value="Genomic_DNA"/>
</dbReference>
<dbReference type="PANTHER" id="PTHR30126:SF81">
    <property type="entry name" value="HTH-TYPE TRANSCRIPTIONAL REGULATOR ILVY"/>
    <property type="match status" value="1"/>
</dbReference>
<dbReference type="InterPro" id="IPR036390">
    <property type="entry name" value="WH_DNA-bd_sf"/>
</dbReference>
<dbReference type="Gene3D" id="3.40.190.290">
    <property type="match status" value="1"/>
</dbReference>
<evidence type="ECO:0000313" key="6">
    <source>
        <dbReference type="EMBL" id="GAA4903438.1"/>
    </source>
</evidence>
<dbReference type="CDD" id="cd08430">
    <property type="entry name" value="PBP2_IlvY"/>
    <property type="match status" value="1"/>
</dbReference>
<evidence type="ECO:0000256" key="1">
    <source>
        <dbReference type="ARBA" id="ARBA00009437"/>
    </source>
</evidence>
<dbReference type="PROSITE" id="PS50931">
    <property type="entry name" value="HTH_LYSR"/>
    <property type="match status" value="1"/>
</dbReference>
<keyword evidence="2" id="KW-0805">Transcription regulation</keyword>
<protein>
    <submittedName>
        <fullName evidence="6">HTH-type transcriptional activator IlvY</fullName>
    </submittedName>
</protein>
<evidence type="ECO:0000313" key="7">
    <source>
        <dbReference type="Proteomes" id="UP001499988"/>
    </source>
</evidence>
<dbReference type="Pfam" id="PF03466">
    <property type="entry name" value="LysR_substrate"/>
    <property type="match status" value="1"/>
</dbReference>
<dbReference type="InterPro" id="IPR005119">
    <property type="entry name" value="LysR_subst-bd"/>
</dbReference>
<dbReference type="InterPro" id="IPR036388">
    <property type="entry name" value="WH-like_DNA-bd_sf"/>
</dbReference>
<dbReference type="NCBIfam" id="NF008722">
    <property type="entry name" value="PRK11716.1"/>
    <property type="match status" value="1"/>
</dbReference>
<dbReference type="Gene3D" id="1.10.10.10">
    <property type="entry name" value="Winged helix-like DNA-binding domain superfamily/Winged helix DNA-binding domain"/>
    <property type="match status" value="1"/>
</dbReference>
<comment type="similarity">
    <text evidence="1">Belongs to the LysR transcriptional regulatory family.</text>
</comment>
<dbReference type="InterPro" id="IPR037404">
    <property type="entry name" value="IlvY_PBP2"/>
</dbReference>